<accession>A0A7J9V0R9</accession>
<reference evidence="1 2" key="1">
    <citation type="submission" date="2019-10" db="EMBL/GenBank/DDBJ databases">
        <title>Georgenia wutianyii sp. nov. and Georgenia yuyongxinii sp. nov. isolated from plateau pika (Ochotona curzoniae) in the Qinghai-Tibet plateau of China.</title>
        <authorList>
            <person name="Tian Z."/>
        </authorList>
    </citation>
    <scope>NUCLEOTIDE SEQUENCE [LARGE SCALE GENOMIC DNA]</scope>
    <source>
        <strain evidence="1 2">JCM 15130</strain>
    </source>
</reference>
<keyword evidence="1" id="KW-0456">Lyase</keyword>
<dbReference type="SUPFAM" id="SSF52096">
    <property type="entry name" value="ClpP/crotonase"/>
    <property type="match status" value="1"/>
</dbReference>
<organism evidence="1 2">
    <name type="scientific">Georgenia ruanii</name>
    <dbReference type="NCBI Taxonomy" id="348442"/>
    <lineage>
        <taxon>Bacteria</taxon>
        <taxon>Bacillati</taxon>
        <taxon>Actinomycetota</taxon>
        <taxon>Actinomycetes</taxon>
        <taxon>Micrococcales</taxon>
        <taxon>Bogoriellaceae</taxon>
        <taxon>Georgenia</taxon>
    </lineage>
</organism>
<gene>
    <name evidence="1" type="ORF">GB882_17535</name>
</gene>
<dbReference type="GO" id="GO:0004300">
    <property type="term" value="F:enoyl-CoA hydratase activity"/>
    <property type="evidence" value="ECO:0007669"/>
    <property type="project" value="UniProtKB-EC"/>
</dbReference>
<dbReference type="EMBL" id="WHPD01003768">
    <property type="protein sequence ID" value="MPV90479.1"/>
    <property type="molecule type" value="Genomic_DNA"/>
</dbReference>
<dbReference type="AlphaFoldDB" id="A0A7J9V0R9"/>
<dbReference type="GO" id="GO:0006635">
    <property type="term" value="P:fatty acid beta-oxidation"/>
    <property type="evidence" value="ECO:0007669"/>
    <property type="project" value="TreeGrafter"/>
</dbReference>
<dbReference type="Pfam" id="PF00378">
    <property type="entry name" value="ECH_1"/>
    <property type="match status" value="2"/>
</dbReference>
<dbReference type="PANTHER" id="PTHR11941:SF124">
    <property type="entry name" value="ENOYL-COA HYDRATASE ECHA13-RELATED"/>
    <property type="match status" value="1"/>
</dbReference>
<dbReference type="InterPro" id="IPR029045">
    <property type="entry name" value="ClpP/crotonase-like_dom_sf"/>
</dbReference>
<dbReference type="NCBIfam" id="NF006140">
    <property type="entry name" value="PRK08290.1"/>
    <property type="match status" value="1"/>
</dbReference>
<name>A0A7J9V0R9_9MICO</name>
<sequence>MTDYTGVRYEALDDGTIARITMSRPEVRNAQDRRMLAELNDAFTRASLDDKVRVIILAGDGPHFSSGHDLKDHLAWAENPDDVTGGFAVRPVGIEGGFSLPGAEGYLAYEQEIYFRMCRRWHDLPKPTIAQVHGKAIAGGLMVMWVCDLIVASEDALFSDPTVGFGVNGVEWFSHPWELGVRKAKELLFTGDFITAEEARQLGMVNQVVAPADLEAYTEDLARRIARKPSFALRLAKMAVNQALDAQGFWTAQQAAFNLQHLGHADIREAAERAAGVDETEH</sequence>
<keyword evidence="2" id="KW-1185">Reference proteome</keyword>
<dbReference type="RefSeq" id="WP_226909847.1">
    <property type="nucleotide sequence ID" value="NZ_BAAAOT010000032.1"/>
</dbReference>
<dbReference type="InterPro" id="IPR001753">
    <property type="entry name" value="Enoyl-CoA_hydra/iso"/>
</dbReference>
<dbReference type="Proteomes" id="UP000429644">
    <property type="component" value="Unassembled WGS sequence"/>
</dbReference>
<evidence type="ECO:0000313" key="2">
    <source>
        <dbReference type="Proteomes" id="UP000429644"/>
    </source>
</evidence>
<dbReference type="PANTHER" id="PTHR11941">
    <property type="entry name" value="ENOYL-COA HYDRATASE-RELATED"/>
    <property type="match status" value="1"/>
</dbReference>
<comment type="caution">
    <text evidence="1">The sequence shown here is derived from an EMBL/GenBank/DDBJ whole genome shotgun (WGS) entry which is preliminary data.</text>
</comment>
<evidence type="ECO:0000313" key="1">
    <source>
        <dbReference type="EMBL" id="MPV90479.1"/>
    </source>
</evidence>
<dbReference type="CDD" id="cd06558">
    <property type="entry name" value="crotonase-like"/>
    <property type="match status" value="1"/>
</dbReference>
<dbReference type="EC" id="4.2.1.17" evidence="1"/>
<protein>
    <submittedName>
        <fullName evidence="1">Enoyl-CoA hydratase</fullName>
        <ecNumber evidence="1">4.2.1.17</ecNumber>
    </submittedName>
</protein>
<proteinExistence type="predicted"/>
<dbReference type="Gene3D" id="3.90.226.10">
    <property type="entry name" value="2-enoyl-CoA Hydratase, Chain A, domain 1"/>
    <property type="match status" value="1"/>
</dbReference>